<dbReference type="KEGG" id="prag:EKN56_13185"/>
<evidence type="ECO:0000256" key="1">
    <source>
        <dbReference type="ARBA" id="ARBA00022722"/>
    </source>
</evidence>
<dbReference type="GO" id="GO:0016787">
    <property type="term" value="F:hydrolase activity"/>
    <property type="evidence" value="ECO:0007669"/>
    <property type="project" value="UniProtKB-KW"/>
</dbReference>
<evidence type="ECO:0000256" key="5">
    <source>
        <dbReference type="ARBA" id="ARBA00023204"/>
    </source>
</evidence>
<sequence length="160" mass="18400">MADVHNPATRSKNMRAIRTSDTAIEKKLAIALDQLGIMYRTQVKELSGKPDFVIDDYKAIIFVHGCFWHHHDCHLFKLPSTRTEFWLKKISDNVNRDHDVVSILSQDTWRILVVWECSLRGKLKLSDESLSERLEEWLCSSSGNAEINIHGIKSMFTSAD</sequence>
<evidence type="ECO:0000256" key="6">
    <source>
        <dbReference type="PIRNR" id="PIRNR018267"/>
    </source>
</evidence>
<name>A0A411WM93_9GAMM</name>
<dbReference type="GO" id="GO:0006298">
    <property type="term" value="P:mismatch repair"/>
    <property type="evidence" value="ECO:0007669"/>
    <property type="project" value="UniProtKB-UniRule"/>
</dbReference>
<comment type="function">
    <text evidence="6">May nick specific sequences that contain T:G mispairs resulting from m5C-deamination.</text>
</comment>
<dbReference type="Gene3D" id="3.40.960.10">
    <property type="entry name" value="VSR Endonuclease"/>
    <property type="match status" value="1"/>
</dbReference>
<accession>A0A411WM93</accession>
<dbReference type="OrthoDB" id="9801520at2"/>
<dbReference type="NCBIfam" id="TIGR00632">
    <property type="entry name" value="vsr"/>
    <property type="match status" value="1"/>
</dbReference>
<proteinExistence type="inferred from homology"/>
<evidence type="ECO:0000256" key="4">
    <source>
        <dbReference type="ARBA" id="ARBA00022801"/>
    </source>
</evidence>
<keyword evidence="5 6" id="KW-0234">DNA repair</keyword>
<reference evidence="7 8" key="1">
    <citation type="submission" date="2019-03" db="EMBL/GenBank/DDBJ databases">
        <title>Pragia sp. nov. isolated from the gut tract of Carduelis flavirostris.</title>
        <authorList>
            <person name="Ge Y."/>
        </authorList>
    </citation>
    <scope>NUCLEOTIDE SEQUENCE [LARGE SCALE GENOMIC DNA]</scope>
    <source>
        <strain evidence="7 8">CF-458</strain>
    </source>
</reference>
<dbReference type="InterPro" id="IPR004603">
    <property type="entry name" value="DNA_mismatch_endonuc_vsr"/>
</dbReference>
<dbReference type="SUPFAM" id="SSF52980">
    <property type="entry name" value="Restriction endonuclease-like"/>
    <property type="match status" value="1"/>
</dbReference>
<evidence type="ECO:0000256" key="2">
    <source>
        <dbReference type="ARBA" id="ARBA00022759"/>
    </source>
</evidence>
<dbReference type="EMBL" id="CP034752">
    <property type="protein sequence ID" value="QBH97267.1"/>
    <property type="molecule type" value="Genomic_DNA"/>
</dbReference>
<keyword evidence="2 6" id="KW-0255">Endonuclease</keyword>
<keyword evidence="3 6" id="KW-0227">DNA damage</keyword>
<dbReference type="CDD" id="cd00221">
    <property type="entry name" value="Vsr"/>
    <property type="match status" value="1"/>
</dbReference>
<dbReference type="PIRSF" id="PIRSF018267">
    <property type="entry name" value="VSR_endonuc"/>
    <property type="match status" value="1"/>
</dbReference>
<evidence type="ECO:0000256" key="3">
    <source>
        <dbReference type="ARBA" id="ARBA00022763"/>
    </source>
</evidence>
<protein>
    <recommendedName>
        <fullName evidence="6">Very short patch repair endonuclease</fullName>
        <ecNumber evidence="6">3.1.-.-</ecNumber>
    </recommendedName>
</protein>
<dbReference type="Proteomes" id="UP000293154">
    <property type="component" value="Chromosome"/>
</dbReference>
<keyword evidence="8" id="KW-1185">Reference proteome</keyword>
<organism evidence="7 8">
    <name type="scientific">Limnobaculum zhutongyuii</name>
    <dbReference type="NCBI Taxonomy" id="2498113"/>
    <lineage>
        <taxon>Bacteria</taxon>
        <taxon>Pseudomonadati</taxon>
        <taxon>Pseudomonadota</taxon>
        <taxon>Gammaproteobacteria</taxon>
        <taxon>Enterobacterales</taxon>
        <taxon>Budviciaceae</taxon>
        <taxon>Limnobaculum</taxon>
    </lineage>
</organism>
<dbReference type="GO" id="GO:0004519">
    <property type="term" value="F:endonuclease activity"/>
    <property type="evidence" value="ECO:0007669"/>
    <property type="project" value="UniProtKB-KW"/>
</dbReference>
<dbReference type="InterPro" id="IPR011335">
    <property type="entry name" value="Restrct_endonuc-II-like"/>
</dbReference>
<keyword evidence="4 6" id="KW-0378">Hydrolase</keyword>
<dbReference type="EC" id="3.1.-.-" evidence="6"/>
<keyword evidence="1 6" id="KW-0540">Nuclease</keyword>
<dbReference type="RefSeq" id="WP_130592201.1">
    <property type="nucleotide sequence ID" value="NZ_CP034752.1"/>
</dbReference>
<gene>
    <name evidence="7" type="primary">vsr</name>
    <name evidence="7" type="ORF">EKN56_13185</name>
</gene>
<evidence type="ECO:0000313" key="7">
    <source>
        <dbReference type="EMBL" id="QBH97267.1"/>
    </source>
</evidence>
<dbReference type="REBASE" id="303332">
    <property type="entry name" value="V.PspCF458ORF13190P"/>
</dbReference>
<comment type="similarity">
    <text evidence="6">Belongs to the vsr family.</text>
</comment>
<evidence type="ECO:0000313" key="8">
    <source>
        <dbReference type="Proteomes" id="UP000293154"/>
    </source>
</evidence>
<dbReference type="Pfam" id="PF03852">
    <property type="entry name" value="Vsr"/>
    <property type="match status" value="1"/>
</dbReference>
<dbReference type="AlphaFoldDB" id="A0A411WM93"/>